<evidence type="ECO:0000256" key="8">
    <source>
        <dbReference type="ARBA" id="ARBA00022737"/>
    </source>
</evidence>
<dbReference type="GO" id="GO:0097367">
    <property type="term" value="F:carbohydrate derivative binding"/>
    <property type="evidence" value="ECO:0007669"/>
    <property type="project" value="InterPro"/>
</dbReference>
<keyword evidence="5" id="KW-0963">Cytoplasm</keyword>
<dbReference type="Pfam" id="PF01380">
    <property type="entry name" value="SIS"/>
    <property type="match status" value="2"/>
</dbReference>
<dbReference type="AlphaFoldDB" id="A0A3B0TJK3"/>
<dbReference type="PROSITE" id="PS51464">
    <property type="entry name" value="SIS"/>
    <property type="match status" value="2"/>
</dbReference>
<feature type="domain" description="SIS" evidence="11">
    <location>
        <begin position="456"/>
        <end position="597"/>
    </location>
</feature>
<evidence type="ECO:0000256" key="1">
    <source>
        <dbReference type="ARBA" id="ARBA00001031"/>
    </source>
</evidence>
<feature type="domain" description="SIS" evidence="11">
    <location>
        <begin position="283"/>
        <end position="423"/>
    </location>
</feature>
<organism evidence="12">
    <name type="scientific">hydrothermal vent metagenome</name>
    <dbReference type="NCBI Taxonomy" id="652676"/>
    <lineage>
        <taxon>unclassified sequences</taxon>
        <taxon>metagenomes</taxon>
        <taxon>ecological metagenomes</taxon>
    </lineage>
</organism>
<dbReference type="Pfam" id="PF13522">
    <property type="entry name" value="GATase_6"/>
    <property type="match status" value="1"/>
</dbReference>
<dbReference type="PANTHER" id="PTHR10937:SF0">
    <property type="entry name" value="GLUTAMINE--FRUCTOSE-6-PHOSPHATE TRANSAMINASE (ISOMERIZING)"/>
    <property type="match status" value="1"/>
</dbReference>
<name>A0A3B0TJK3_9ZZZZ</name>
<dbReference type="InterPro" id="IPR029055">
    <property type="entry name" value="Ntn_hydrolases_N"/>
</dbReference>
<dbReference type="PROSITE" id="PS51278">
    <property type="entry name" value="GATASE_TYPE_2"/>
    <property type="match status" value="1"/>
</dbReference>
<reference evidence="12" key="1">
    <citation type="submission" date="2018-06" db="EMBL/GenBank/DDBJ databases">
        <authorList>
            <person name="Zhirakovskaya E."/>
        </authorList>
    </citation>
    <scope>NUCLEOTIDE SEQUENCE</scope>
</reference>
<dbReference type="FunFam" id="3.40.50.10490:FF:000002">
    <property type="entry name" value="Glutamine--fructose-6-phosphate aminotransferase [isomerizing]"/>
    <property type="match status" value="1"/>
</dbReference>
<dbReference type="CDD" id="cd00714">
    <property type="entry name" value="GFAT"/>
    <property type="match status" value="1"/>
</dbReference>
<feature type="domain" description="Glutamine amidotransferase type-2" evidence="10">
    <location>
        <begin position="2"/>
        <end position="216"/>
    </location>
</feature>
<dbReference type="NCBIfam" id="TIGR01135">
    <property type="entry name" value="glmS"/>
    <property type="match status" value="1"/>
</dbReference>
<dbReference type="SUPFAM" id="SSF56235">
    <property type="entry name" value="N-terminal nucleophile aminohydrolases (Ntn hydrolases)"/>
    <property type="match status" value="1"/>
</dbReference>
<evidence type="ECO:0000256" key="9">
    <source>
        <dbReference type="ARBA" id="ARBA00022962"/>
    </source>
</evidence>
<dbReference type="InterPro" id="IPR001347">
    <property type="entry name" value="SIS_dom"/>
</dbReference>
<dbReference type="GO" id="GO:0046349">
    <property type="term" value="P:amino sugar biosynthetic process"/>
    <property type="evidence" value="ECO:0007669"/>
    <property type="project" value="UniProtKB-ARBA"/>
</dbReference>
<accession>A0A3B0TJK3</accession>
<dbReference type="InterPro" id="IPR017932">
    <property type="entry name" value="GATase_2_dom"/>
</dbReference>
<dbReference type="EMBL" id="UOEK01000496">
    <property type="protein sequence ID" value="VAW08814.1"/>
    <property type="molecule type" value="Genomic_DNA"/>
</dbReference>
<keyword evidence="7 12" id="KW-0808">Transferase</keyword>
<dbReference type="CDD" id="cd05009">
    <property type="entry name" value="SIS_GlmS_GlmD_2"/>
    <property type="match status" value="1"/>
</dbReference>
<dbReference type="InterPro" id="IPR035490">
    <property type="entry name" value="GlmS/FrlB_SIS"/>
</dbReference>
<sequence>MCGIMGYVGPQQAATVLLDGLRRLEYRGYDSAGIAISNGAITVLKAEGKIDRLQAVVDAAEPAGTVGIGHTRWATHGAPSDANAHPHTDASGKFVVVHNGIIENHQSLRDDLVDAGNVFTSDTDTEILAHLVANAYDGDLVAAVHSVVDVAEGAYALVVMTEHEPRKIVAVRRVSPMVVGLGDGETFIASDIPAVLGRTKRFLIVEDGEMVIIDDTGARITTLEGDPVERDVFVVDWDAGQAEKGGYEHFMLKEINEQPAVITETLAGRLDQDGSVWLADVTFDNDYARSLKSVWFTACGTAYHAGLVGAALFRKLLRIPTYVEYAHEMRYNEPLVGSDSLTIAVSQSGETADTLAAARLAQSQGSRMLALTNVVGSTLAREADDILYTRAGPEISVASTKAYIAMLVAEYLVALRIGRVRGDVDKDLAADIARGLNQLPGLVEEALAREDAAIAAAEQIVGASDVYYLGRGLDYAVAMEGSLKLKEVSYLHSEAMPAGELKHGTLALITEGVPVIAVATQRPLFDKTMSAVSEVKARGAHVIAVAYDDDAAIEREADTVLRIPTAPDLIGPIVAAIPLQLVAYHVARLRGNDIDQPRNLAKSVTVE</sequence>
<comment type="subcellular location">
    <subcellularLocation>
        <location evidence="2">Cytoplasm</location>
    </subcellularLocation>
</comment>
<dbReference type="GO" id="GO:0005829">
    <property type="term" value="C:cytosol"/>
    <property type="evidence" value="ECO:0007669"/>
    <property type="project" value="TreeGrafter"/>
</dbReference>
<dbReference type="InterPro" id="IPR046348">
    <property type="entry name" value="SIS_dom_sf"/>
</dbReference>
<gene>
    <name evidence="12" type="ORF">MNBD_ACTINO02-1806</name>
</gene>
<protein>
    <recommendedName>
        <fullName evidence="4">Glutamine--fructose-6-phosphate aminotransferase [isomerizing]</fullName>
        <ecNumber evidence="3">2.6.1.16</ecNumber>
    </recommendedName>
</protein>
<keyword evidence="8" id="KW-0677">Repeat</keyword>
<dbReference type="HAMAP" id="MF_00164">
    <property type="entry name" value="GlmS"/>
    <property type="match status" value="1"/>
</dbReference>
<evidence type="ECO:0000259" key="10">
    <source>
        <dbReference type="PROSITE" id="PS51278"/>
    </source>
</evidence>
<dbReference type="FunFam" id="3.40.50.10490:FF:000001">
    <property type="entry name" value="Glutamine--fructose-6-phosphate aminotransferase [isomerizing]"/>
    <property type="match status" value="1"/>
</dbReference>
<dbReference type="GO" id="GO:0004360">
    <property type="term" value="F:glutamine-fructose-6-phosphate transaminase (isomerizing) activity"/>
    <property type="evidence" value="ECO:0007669"/>
    <property type="project" value="UniProtKB-EC"/>
</dbReference>
<evidence type="ECO:0000256" key="4">
    <source>
        <dbReference type="ARBA" id="ARBA00016090"/>
    </source>
</evidence>
<keyword evidence="6 12" id="KW-0032">Aminotransferase</keyword>
<dbReference type="GO" id="GO:0006002">
    <property type="term" value="P:fructose 6-phosphate metabolic process"/>
    <property type="evidence" value="ECO:0007669"/>
    <property type="project" value="TreeGrafter"/>
</dbReference>
<evidence type="ECO:0000256" key="7">
    <source>
        <dbReference type="ARBA" id="ARBA00022679"/>
    </source>
</evidence>
<dbReference type="InterPro" id="IPR035466">
    <property type="entry name" value="GlmS/AgaS_SIS"/>
</dbReference>
<dbReference type="SUPFAM" id="SSF53697">
    <property type="entry name" value="SIS domain"/>
    <property type="match status" value="1"/>
</dbReference>
<evidence type="ECO:0000256" key="3">
    <source>
        <dbReference type="ARBA" id="ARBA00012916"/>
    </source>
</evidence>
<dbReference type="InterPro" id="IPR047084">
    <property type="entry name" value="GFAT_N"/>
</dbReference>
<dbReference type="PANTHER" id="PTHR10937">
    <property type="entry name" value="GLUCOSAMINE--FRUCTOSE-6-PHOSPHATE AMINOTRANSFERASE, ISOMERIZING"/>
    <property type="match status" value="1"/>
</dbReference>
<evidence type="ECO:0000313" key="12">
    <source>
        <dbReference type="EMBL" id="VAW08814.1"/>
    </source>
</evidence>
<comment type="catalytic activity">
    <reaction evidence="1">
        <text>D-fructose 6-phosphate + L-glutamine = D-glucosamine 6-phosphate + L-glutamate</text>
        <dbReference type="Rhea" id="RHEA:13237"/>
        <dbReference type="ChEBI" id="CHEBI:29985"/>
        <dbReference type="ChEBI" id="CHEBI:58359"/>
        <dbReference type="ChEBI" id="CHEBI:58725"/>
        <dbReference type="ChEBI" id="CHEBI:61527"/>
        <dbReference type="EC" id="2.6.1.16"/>
    </reaction>
</comment>
<keyword evidence="9" id="KW-0315">Glutamine amidotransferase</keyword>
<dbReference type="EC" id="2.6.1.16" evidence="3"/>
<dbReference type="Gene3D" id="3.40.50.10490">
    <property type="entry name" value="Glucose-6-phosphate isomerase like protein, domain 1"/>
    <property type="match status" value="2"/>
</dbReference>
<dbReference type="InterPro" id="IPR005855">
    <property type="entry name" value="GFAT"/>
</dbReference>
<evidence type="ECO:0000256" key="2">
    <source>
        <dbReference type="ARBA" id="ARBA00004496"/>
    </source>
</evidence>
<proteinExistence type="inferred from homology"/>
<dbReference type="FunFam" id="3.60.20.10:FF:000006">
    <property type="entry name" value="Glutamine--fructose-6-phosphate aminotransferase [isomerizing]"/>
    <property type="match status" value="1"/>
</dbReference>
<evidence type="ECO:0000256" key="6">
    <source>
        <dbReference type="ARBA" id="ARBA00022576"/>
    </source>
</evidence>
<dbReference type="Gene3D" id="3.60.20.10">
    <property type="entry name" value="Glutamine Phosphoribosylpyrophosphate, subunit 1, domain 1"/>
    <property type="match status" value="1"/>
</dbReference>
<evidence type="ECO:0000259" key="11">
    <source>
        <dbReference type="PROSITE" id="PS51464"/>
    </source>
</evidence>
<dbReference type="GO" id="GO:0006487">
    <property type="term" value="P:protein N-linked glycosylation"/>
    <property type="evidence" value="ECO:0007669"/>
    <property type="project" value="TreeGrafter"/>
</dbReference>
<dbReference type="GO" id="GO:0006047">
    <property type="term" value="P:UDP-N-acetylglucosamine metabolic process"/>
    <property type="evidence" value="ECO:0007669"/>
    <property type="project" value="TreeGrafter"/>
</dbReference>
<dbReference type="NCBIfam" id="NF001484">
    <property type="entry name" value="PRK00331.1"/>
    <property type="match status" value="1"/>
</dbReference>
<dbReference type="CDD" id="cd05008">
    <property type="entry name" value="SIS_GlmS_GlmD_1"/>
    <property type="match status" value="1"/>
</dbReference>
<evidence type="ECO:0000256" key="5">
    <source>
        <dbReference type="ARBA" id="ARBA00022490"/>
    </source>
</evidence>